<organism evidence="9 10">
    <name type="scientific">Kribbella caucasensis</name>
    <dbReference type="NCBI Taxonomy" id="2512215"/>
    <lineage>
        <taxon>Bacteria</taxon>
        <taxon>Bacillati</taxon>
        <taxon>Actinomycetota</taxon>
        <taxon>Actinomycetes</taxon>
        <taxon>Propionibacteriales</taxon>
        <taxon>Kribbellaceae</taxon>
        <taxon>Kribbella</taxon>
    </lineage>
</organism>
<keyword evidence="2 7" id="KW-0813">Transport</keyword>
<feature type="transmembrane region" description="Helical" evidence="7">
    <location>
        <begin position="215"/>
        <end position="236"/>
    </location>
</feature>
<feature type="transmembrane region" description="Helical" evidence="7">
    <location>
        <begin position="81"/>
        <end position="103"/>
    </location>
</feature>
<evidence type="ECO:0000256" key="6">
    <source>
        <dbReference type="ARBA" id="ARBA00023136"/>
    </source>
</evidence>
<evidence type="ECO:0000256" key="3">
    <source>
        <dbReference type="ARBA" id="ARBA00022475"/>
    </source>
</evidence>
<dbReference type="PANTHER" id="PTHR43227">
    <property type="entry name" value="BLL4140 PROTEIN"/>
    <property type="match status" value="1"/>
</dbReference>
<sequence length="305" mass="33309">MPTLNGTQRLRRDRSMLLMVLPAGLLLLVFTYVPLVGNVIAFLDYQPYLPIEQSPWVGLGNFQLLFADPAFWRAVSNTLQITFLQVVFAFPVPIALAILLSSLISSRVKKIVQTVVYLPHFLSWVLIVALFQQVLGGSGVINQFLTQQGLHAVGFMTTPETFKLLIVAQGVWKDAGWGTIIFLAALTAIDDALYESAAMDGAGWWQRLWHVTLPGIRPIIAILLILNLGQALNVGFEQILLQRSNVGPDAAEVLDTYVYFHGIGDGNFGLGAAAGLFKGVVGLILILAANKVSHLLGEQGVYSRQ</sequence>
<keyword evidence="5 7" id="KW-1133">Transmembrane helix</keyword>
<keyword evidence="6 7" id="KW-0472">Membrane</keyword>
<evidence type="ECO:0000256" key="4">
    <source>
        <dbReference type="ARBA" id="ARBA00022692"/>
    </source>
</evidence>
<feature type="transmembrane region" description="Helical" evidence="7">
    <location>
        <begin position="268"/>
        <end position="289"/>
    </location>
</feature>
<dbReference type="InterPro" id="IPR050809">
    <property type="entry name" value="UgpAE/MalFG_permease"/>
</dbReference>
<keyword evidence="3" id="KW-1003">Cell membrane</keyword>
<evidence type="ECO:0000256" key="2">
    <source>
        <dbReference type="ARBA" id="ARBA00022448"/>
    </source>
</evidence>
<comment type="similarity">
    <text evidence="7">Belongs to the binding-protein-dependent transport system permease family.</text>
</comment>
<dbReference type="RefSeq" id="WP_238165564.1">
    <property type="nucleotide sequence ID" value="NZ_SNWQ01000005.1"/>
</dbReference>
<gene>
    <name evidence="9" type="ORF">EV643_105371</name>
</gene>
<evidence type="ECO:0000256" key="5">
    <source>
        <dbReference type="ARBA" id="ARBA00022989"/>
    </source>
</evidence>
<dbReference type="SUPFAM" id="SSF161098">
    <property type="entry name" value="MetI-like"/>
    <property type="match status" value="1"/>
</dbReference>
<feature type="transmembrane region" description="Helical" evidence="7">
    <location>
        <begin position="115"/>
        <end position="135"/>
    </location>
</feature>
<dbReference type="AlphaFoldDB" id="A0A4R6KGX4"/>
<protein>
    <submittedName>
        <fullName evidence="9">Putative aldouronate transport system permease protein</fullName>
    </submittedName>
</protein>
<dbReference type="PANTHER" id="PTHR43227:SF11">
    <property type="entry name" value="BLL4140 PROTEIN"/>
    <property type="match status" value="1"/>
</dbReference>
<feature type="domain" description="ABC transmembrane type-1" evidence="8">
    <location>
        <begin position="75"/>
        <end position="289"/>
    </location>
</feature>
<proteinExistence type="inferred from homology"/>
<keyword evidence="10" id="KW-1185">Reference proteome</keyword>
<evidence type="ECO:0000313" key="10">
    <source>
        <dbReference type="Proteomes" id="UP000295388"/>
    </source>
</evidence>
<dbReference type="InterPro" id="IPR000515">
    <property type="entry name" value="MetI-like"/>
</dbReference>
<name>A0A4R6KGX4_9ACTN</name>
<dbReference type="Proteomes" id="UP000295388">
    <property type="component" value="Unassembled WGS sequence"/>
</dbReference>
<dbReference type="Pfam" id="PF00528">
    <property type="entry name" value="BPD_transp_1"/>
    <property type="match status" value="1"/>
</dbReference>
<evidence type="ECO:0000313" key="9">
    <source>
        <dbReference type="EMBL" id="TDO50140.1"/>
    </source>
</evidence>
<evidence type="ECO:0000259" key="8">
    <source>
        <dbReference type="PROSITE" id="PS50928"/>
    </source>
</evidence>
<dbReference type="PROSITE" id="PS50928">
    <property type="entry name" value="ABC_TM1"/>
    <property type="match status" value="1"/>
</dbReference>
<dbReference type="GO" id="GO:0055085">
    <property type="term" value="P:transmembrane transport"/>
    <property type="evidence" value="ECO:0007669"/>
    <property type="project" value="InterPro"/>
</dbReference>
<dbReference type="EMBL" id="SNWQ01000005">
    <property type="protein sequence ID" value="TDO50140.1"/>
    <property type="molecule type" value="Genomic_DNA"/>
</dbReference>
<dbReference type="GO" id="GO:0005886">
    <property type="term" value="C:plasma membrane"/>
    <property type="evidence" value="ECO:0007669"/>
    <property type="project" value="UniProtKB-SubCell"/>
</dbReference>
<comment type="caution">
    <text evidence="9">The sequence shown here is derived from an EMBL/GenBank/DDBJ whole genome shotgun (WGS) entry which is preliminary data.</text>
</comment>
<keyword evidence="4 7" id="KW-0812">Transmembrane</keyword>
<feature type="transmembrane region" description="Helical" evidence="7">
    <location>
        <begin position="20"/>
        <end position="43"/>
    </location>
</feature>
<evidence type="ECO:0000256" key="1">
    <source>
        <dbReference type="ARBA" id="ARBA00004651"/>
    </source>
</evidence>
<accession>A0A4R6KGX4</accession>
<evidence type="ECO:0000256" key="7">
    <source>
        <dbReference type="RuleBase" id="RU363032"/>
    </source>
</evidence>
<reference evidence="9 10" key="1">
    <citation type="submission" date="2019-03" db="EMBL/GenBank/DDBJ databases">
        <title>Genomic Encyclopedia of Type Strains, Phase III (KMG-III): the genomes of soil and plant-associated and newly described type strains.</title>
        <authorList>
            <person name="Whitman W."/>
        </authorList>
    </citation>
    <scope>NUCLEOTIDE SEQUENCE [LARGE SCALE GENOMIC DNA]</scope>
    <source>
        <strain evidence="9 10">VKM Ac-2527</strain>
    </source>
</reference>
<dbReference type="InterPro" id="IPR035906">
    <property type="entry name" value="MetI-like_sf"/>
</dbReference>
<dbReference type="Gene3D" id="1.10.3720.10">
    <property type="entry name" value="MetI-like"/>
    <property type="match status" value="1"/>
</dbReference>
<dbReference type="CDD" id="cd06261">
    <property type="entry name" value="TM_PBP2"/>
    <property type="match status" value="1"/>
</dbReference>
<comment type="subcellular location">
    <subcellularLocation>
        <location evidence="1 7">Cell membrane</location>
        <topology evidence="1 7">Multi-pass membrane protein</topology>
    </subcellularLocation>
</comment>